<dbReference type="EMBL" id="LAZR01000276">
    <property type="protein sequence ID" value="KKN77599.1"/>
    <property type="molecule type" value="Genomic_DNA"/>
</dbReference>
<evidence type="ECO:0000256" key="7">
    <source>
        <dbReference type="ARBA" id="ARBA00023125"/>
    </source>
</evidence>
<keyword evidence="7" id="KW-0238">DNA-binding</keyword>
<dbReference type="GO" id="GO:0008170">
    <property type="term" value="F:N-methyltransferase activity"/>
    <property type="evidence" value="ECO:0007669"/>
    <property type="project" value="InterPro"/>
</dbReference>
<dbReference type="Pfam" id="PF01555">
    <property type="entry name" value="N6_N4_Mtase"/>
    <property type="match status" value="1"/>
</dbReference>
<dbReference type="GO" id="GO:0032259">
    <property type="term" value="P:methylation"/>
    <property type="evidence" value="ECO:0007669"/>
    <property type="project" value="UniProtKB-KW"/>
</dbReference>
<comment type="catalytic activity">
    <reaction evidence="8">
        <text>a 2'-deoxycytidine in DNA + S-adenosyl-L-methionine = an N(4)-methyl-2'-deoxycytidine in DNA + S-adenosyl-L-homocysteine + H(+)</text>
        <dbReference type="Rhea" id="RHEA:16857"/>
        <dbReference type="Rhea" id="RHEA-COMP:11369"/>
        <dbReference type="Rhea" id="RHEA-COMP:13674"/>
        <dbReference type="ChEBI" id="CHEBI:15378"/>
        <dbReference type="ChEBI" id="CHEBI:57856"/>
        <dbReference type="ChEBI" id="CHEBI:59789"/>
        <dbReference type="ChEBI" id="CHEBI:85452"/>
        <dbReference type="ChEBI" id="CHEBI:137933"/>
        <dbReference type="EC" id="2.1.1.113"/>
    </reaction>
</comment>
<dbReference type="PROSITE" id="PS00093">
    <property type="entry name" value="N4_MTASE"/>
    <property type="match status" value="1"/>
</dbReference>
<evidence type="ECO:0000256" key="3">
    <source>
        <dbReference type="ARBA" id="ARBA00022603"/>
    </source>
</evidence>
<dbReference type="Gene3D" id="3.40.50.150">
    <property type="entry name" value="Vaccinia Virus protein VP39"/>
    <property type="match status" value="2"/>
</dbReference>
<proteinExistence type="inferred from homology"/>
<feature type="compositionally biased region" description="Polar residues" evidence="9">
    <location>
        <begin position="319"/>
        <end position="328"/>
    </location>
</feature>
<protein>
    <recommendedName>
        <fullName evidence="2">site-specific DNA-methyltransferase (cytosine-N(4)-specific)</fullName>
        <ecNumber evidence="2">2.1.1.113</ecNumber>
    </recommendedName>
</protein>
<dbReference type="InterPro" id="IPR001091">
    <property type="entry name" value="RM_Methyltransferase"/>
</dbReference>
<organism evidence="11">
    <name type="scientific">marine sediment metagenome</name>
    <dbReference type="NCBI Taxonomy" id="412755"/>
    <lineage>
        <taxon>unclassified sequences</taxon>
        <taxon>metagenomes</taxon>
        <taxon>ecological metagenomes</taxon>
    </lineage>
</organism>
<dbReference type="SUPFAM" id="SSF53335">
    <property type="entry name" value="S-adenosyl-L-methionine-dependent methyltransferases"/>
    <property type="match status" value="1"/>
</dbReference>
<feature type="domain" description="DNA methylase N-4/N-6" evidence="10">
    <location>
        <begin position="22"/>
        <end position="279"/>
    </location>
</feature>
<evidence type="ECO:0000256" key="2">
    <source>
        <dbReference type="ARBA" id="ARBA00012185"/>
    </source>
</evidence>
<dbReference type="InterPro" id="IPR017985">
    <property type="entry name" value="MeTrfase_CN4_CS"/>
</dbReference>
<evidence type="ECO:0000256" key="9">
    <source>
        <dbReference type="SAM" id="MobiDB-lite"/>
    </source>
</evidence>
<keyword evidence="6" id="KW-0680">Restriction system</keyword>
<dbReference type="AlphaFoldDB" id="A0A0F9TEE8"/>
<feature type="region of interest" description="Disordered" evidence="9">
    <location>
        <begin position="310"/>
        <end position="336"/>
    </location>
</feature>
<sequence>MKVDTIICHDITKGIPLPDKSVQCVVTSPPYWGLRDYGVAGQLGLEKTPEEYIERMVGVFRHVWRVLRDDGTCWVNMGDTYAMSSMHGKGDITNFTREDSTAKEGVKAWEGGISRKFNSAKASGLKPKDLCMMPARLAIALQADGWYLRSDIIWAKPNPMPESVTDRPTKSHEHLFLLTKKPKYFYDADAVREESEGVWNSSKDWAARADMTAPEIEKGVDLDKQRTRGFGTHHPDIDRSGRNKRDVWTIPTQSFPEAHFATFPEKLVEPCIKAGTSEKGCCPECGSPWVRVVEKKPATMNIRIRDSKKDTLKDKSGLGENQATQSEIDNYGPEQMGQSTTIGWKPTCKCLDDCPFSPSKGEHRGPIPCTVYDPFGGAMTTCLVAYKLNRHYVATELSAEYIEMGRKRLAAEKDKFSLFEPQ</sequence>
<name>A0A0F9TEE8_9ZZZZ</name>
<keyword evidence="4" id="KW-0808">Transferase</keyword>
<evidence type="ECO:0000313" key="11">
    <source>
        <dbReference type="EMBL" id="KKN77599.1"/>
    </source>
</evidence>
<dbReference type="InterPro" id="IPR002941">
    <property type="entry name" value="DNA_methylase_N4/N6"/>
</dbReference>
<evidence type="ECO:0000256" key="1">
    <source>
        <dbReference type="ARBA" id="ARBA00010203"/>
    </source>
</evidence>
<dbReference type="GO" id="GO:0015667">
    <property type="term" value="F:site-specific DNA-methyltransferase (cytosine-N4-specific) activity"/>
    <property type="evidence" value="ECO:0007669"/>
    <property type="project" value="UniProtKB-EC"/>
</dbReference>
<comment type="caution">
    <text evidence="11">The sequence shown here is derived from an EMBL/GenBank/DDBJ whole genome shotgun (WGS) entry which is preliminary data.</text>
</comment>
<evidence type="ECO:0000256" key="8">
    <source>
        <dbReference type="ARBA" id="ARBA00049120"/>
    </source>
</evidence>
<dbReference type="PRINTS" id="PR00508">
    <property type="entry name" value="S21N4MTFRASE"/>
</dbReference>
<accession>A0A0F9TEE8</accession>
<evidence type="ECO:0000256" key="4">
    <source>
        <dbReference type="ARBA" id="ARBA00022679"/>
    </source>
</evidence>
<dbReference type="GO" id="GO:0003677">
    <property type="term" value="F:DNA binding"/>
    <property type="evidence" value="ECO:0007669"/>
    <property type="project" value="UniProtKB-KW"/>
</dbReference>
<dbReference type="GO" id="GO:0009307">
    <property type="term" value="P:DNA restriction-modification system"/>
    <property type="evidence" value="ECO:0007669"/>
    <property type="project" value="UniProtKB-KW"/>
</dbReference>
<evidence type="ECO:0000256" key="5">
    <source>
        <dbReference type="ARBA" id="ARBA00022691"/>
    </source>
</evidence>
<keyword evidence="5" id="KW-0949">S-adenosyl-L-methionine</keyword>
<dbReference type="EC" id="2.1.1.113" evidence="2"/>
<gene>
    <name evidence="11" type="ORF">LCGC14_0358740</name>
</gene>
<evidence type="ECO:0000259" key="10">
    <source>
        <dbReference type="Pfam" id="PF01555"/>
    </source>
</evidence>
<evidence type="ECO:0000256" key="6">
    <source>
        <dbReference type="ARBA" id="ARBA00022747"/>
    </source>
</evidence>
<reference evidence="11" key="1">
    <citation type="journal article" date="2015" name="Nature">
        <title>Complex archaea that bridge the gap between prokaryotes and eukaryotes.</title>
        <authorList>
            <person name="Spang A."/>
            <person name="Saw J.H."/>
            <person name="Jorgensen S.L."/>
            <person name="Zaremba-Niedzwiedzka K."/>
            <person name="Martijn J."/>
            <person name="Lind A.E."/>
            <person name="van Eijk R."/>
            <person name="Schleper C."/>
            <person name="Guy L."/>
            <person name="Ettema T.J."/>
        </authorList>
    </citation>
    <scope>NUCLEOTIDE SEQUENCE</scope>
</reference>
<keyword evidence="3" id="KW-0489">Methyltransferase</keyword>
<comment type="similarity">
    <text evidence="1">Belongs to the N(4)/N(6)-methyltransferase family. N(4) subfamily.</text>
</comment>
<dbReference type="InterPro" id="IPR029063">
    <property type="entry name" value="SAM-dependent_MTases_sf"/>
</dbReference>